<dbReference type="AlphaFoldDB" id="A0A6J6SWL2"/>
<name>A0A6J6SWL2_9ZZZZ</name>
<organism evidence="2">
    <name type="scientific">freshwater metagenome</name>
    <dbReference type="NCBI Taxonomy" id="449393"/>
    <lineage>
        <taxon>unclassified sequences</taxon>
        <taxon>metagenomes</taxon>
        <taxon>ecological metagenomes</taxon>
    </lineage>
</organism>
<gene>
    <name evidence="2" type="ORF">UFOPK2761_01139</name>
</gene>
<protein>
    <submittedName>
        <fullName evidence="2">Unannotated protein</fullName>
    </submittedName>
</protein>
<keyword evidence="1" id="KW-0175">Coiled coil</keyword>
<proteinExistence type="predicted"/>
<evidence type="ECO:0000313" key="2">
    <source>
        <dbReference type="EMBL" id="CAB4739271.1"/>
    </source>
</evidence>
<sequence length="396" mass="41989">MAKRRFVVHLGLPHTGAGGLAAVLAAHAGPLAEAGVRVPARSADEARRAALELRRLHGTYGLKRKEVEGTLALLCKRARKEGAKTHDAVVVSDDLLAGATREQVALLLDSLAGFEVHLVATLADPARQLVAAWSEAVRAGSDLELRRYARRVLDPARRLDEAGAFWADQDVEQVLERWSSELRRPDRVHVVVPQPGEDPVLATWRCVARVVGADPGALPVDTHASAVTLDPAGLSGPAGATGAAGALGSSLGSSLGSLEVLRGVNASVDGRADGRIRRQLVDAHLAPTSDALPPAPADLHEELLDLGERWRKALADGGYDVVGDTTPLLPSPAPVRAVVEPTTEERLATTTDALGDLLVELARTREHVEDLLKRNAKLERKRASLRTRLAAALVEG</sequence>
<feature type="coiled-coil region" evidence="1">
    <location>
        <begin position="361"/>
        <end position="395"/>
    </location>
</feature>
<reference evidence="2" key="1">
    <citation type="submission" date="2020-05" db="EMBL/GenBank/DDBJ databases">
        <authorList>
            <person name="Chiriac C."/>
            <person name="Salcher M."/>
            <person name="Ghai R."/>
            <person name="Kavagutti S V."/>
        </authorList>
    </citation>
    <scope>NUCLEOTIDE SEQUENCE</scope>
</reference>
<accession>A0A6J6SWL2</accession>
<evidence type="ECO:0000256" key="1">
    <source>
        <dbReference type="SAM" id="Coils"/>
    </source>
</evidence>
<dbReference type="EMBL" id="CAEZYQ010000007">
    <property type="protein sequence ID" value="CAB4739271.1"/>
    <property type="molecule type" value="Genomic_DNA"/>
</dbReference>